<dbReference type="Pfam" id="PF16679">
    <property type="entry name" value="CDT1_C"/>
    <property type="match status" value="1"/>
</dbReference>
<dbReference type="GO" id="GO:0070182">
    <property type="term" value="F:DNA polymerase binding"/>
    <property type="evidence" value="ECO:0007669"/>
    <property type="project" value="TreeGrafter"/>
</dbReference>
<dbReference type="GO" id="GO:0003677">
    <property type="term" value="F:DNA binding"/>
    <property type="evidence" value="ECO:0007669"/>
    <property type="project" value="InterPro"/>
</dbReference>
<dbReference type="GO" id="GO:0000278">
    <property type="term" value="P:mitotic cell cycle"/>
    <property type="evidence" value="ECO:0007669"/>
    <property type="project" value="TreeGrafter"/>
</dbReference>
<dbReference type="Pfam" id="PF08839">
    <property type="entry name" value="CDT1"/>
    <property type="match status" value="1"/>
</dbReference>
<keyword evidence="2" id="KW-0131">Cell cycle</keyword>
<dbReference type="InterPro" id="IPR032054">
    <property type="entry name" value="Cdt1_C"/>
</dbReference>
<protein>
    <recommendedName>
        <fullName evidence="4">CDT1 Geminin-binding domain-containing protein</fullName>
    </recommendedName>
</protein>
<dbReference type="GO" id="GO:0071163">
    <property type="term" value="P:DNA replication preinitiation complex assembly"/>
    <property type="evidence" value="ECO:0007669"/>
    <property type="project" value="InterPro"/>
</dbReference>
<evidence type="ECO:0000313" key="5">
    <source>
        <dbReference type="EMBL" id="GKV12507.1"/>
    </source>
</evidence>
<evidence type="ECO:0000256" key="1">
    <source>
        <dbReference type="ARBA" id="ARBA00008356"/>
    </source>
</evidence>
<reference evidence="5 6" key="1">
    <citation type="journal article" date="2021" name="Commun. Biol.">
        <title>The genome of Shorea leprosula (Dipterocarpaceae) highlights the ecological relevance of drought in aseasonal tropical rainforests.</title>
        <authorList>
            <person name="Ng K.K.S."/>
            <person name="Kobayashi M.J."/>
            <person name="Fawcett J.A."/>
            <person name="Hatakeyama M."/>
            <person name="Paape T."/>
            <person name="Ng C.H."/>
            <person name="Ang C.C."/>
            <person name="Tnah L.H."/>
            <person name="Lee C.T."/>
            <person name="Nishiyama T."/>
            <person name="Sese J."/>
            <person name="O'Brien M.J."/>
            <person name="Copetti D."/>
            <person name="Mohd Noor M.I."/>
            <person name="Ong R.C."/>
            <person name="Putra M."/>
            <person name="Sireger I.Z."/>
            <person name="Indrioko S."/>
            <person name="Kosugi Y."/>
            <person name="Izuno A."/>
            <person name="Isagi Y."/>
            <person name="Lee S.L."/>
            <person name="Shimizu K.K."/>
        </authorList>
    </citation>
    <scope>NUCLEOTIDE SEQUENCE [LARGE SCALE GENOMIC DNA]</scope>
    <source>
        <strain evidence="5">214</strain>
    </source>
</reference>
<dbReference type="SUPFAM" id="SSF46785">
    <property type="entry name" value="Winged helix' DNA-binding domain"/>
    <property type="match status" value="1"/>
</dbReference>
<dbReference type="CDD" id="cd08674">
    <property type="entry name" value="Cdt1_m"/>
    <property type="match status" value="1"/>
</dbReference>
<feature type="region of interest" description="Disordered" evidence="3">
    <location>
        <begin position="1"/>
        <end position="128"/>
    </location>
</feature>
<evidence type="ECO:0000256" key="3">
    <source>
        <dbReference type="SAM" id="MobiDB-lite"/>
    </source>
</evidence>
<dbReference type="CDD" id="cd08767">
    <property type="entry name" value="Cdt1_c"/>
    <property type="match status" value="1"/>
</dbReference>
<feature type="region of interest" description="Disordered" evidence="3">
    <location>
        <begin position="368"/>
        <end position="478"/>
    </location>
</feature>
<dbReference type="AlphaFoldDB" id="A0AAV5JG29"/>
<dbReference type="Proteomes" id="UP001054252">
    <property type="component" value="Unassembled WGS sequence"/>
</dbReference>
<feature type="compositionally biased region" description="Polar residues" evidence="3">
    <location>
        <begin position="390"/>
        <end position="423"/>
    </location>
</feature>
<feature type="compositionally biased region" description="Polar residues" evidence="3">
    <location>
        <begin position="1"/>
        <end position="15"/>
    </location>
</feature>
<evidence type="ECO:0000256" key="2">
    <source>
        <dbReference type="ARBA" id="ARBA00023306"/>
    </source>
</evidence>
<proteinExistence type="inferred from homology"/>
<organism evidence="5 6">
    <name type="scientific">Rubroshorea leprosula</name>
    <dbReference type="NCBI Taxonomy" id="152421"/>
    <lineage>
        <taxon>Eukaryota</taxon>
        <taxon>Viridiplantae</taxon>
        <taxon>Streptophyta</taxon>
        <taxon>Embryophyta</taxon>
        <taxon>Tracheophyta</taxon>
        <taxon>Spermatophyta</taxon>
        <taxon>Magnoliopsida</taxon>
        <taxon>eudicotyledons</taxon>
        <taxon>Gunneridae</taxon>
        <taxon>Pentapetalae</taxon>
        <taxon>rosids</taxon>
        <taxon>malvids</taxon>
        <taxon>Malvales</taxon>
        <taxon>Dipterocarpaceae</taxon>
        <taxon>Rubroshorea</taxon>
    </lineage>
</organism>
<comment type="caution">
    <text evidence="5">The sequence shown here is derived from an EMBL/GenBank/DDBJ whole genome shotgun (WGS) entry which is preliminary data.</text>
</comment>
<feature type="compositionally biased region" description="Low complexity" evidence="3">
    <location>
        <begin position="22"/>
        <end position="42"/>
    </location>
</feature>
<dbReference type="InterPro" id="IPR045173">
    <property type="entry name" value="Cdt1"/>
</dbReference>
<evidence type="ECO:0000313" key="6">
    <source>
        <dbReference type="Proteomes" id="UP001054252"/>
    </source>
</evidence>
<dbReference type="EMBL" id="BPVZ01000036">
    <property type="protein sequence ID" value="GKV12507.1"/>
    <property type="molecule type" value="Genomic_DNA"/>
</dbReference>
<dbReference type="Gene3D" id="1.10.10.1420">
    <property type="entry name" value="DNA replication factor Cdt1, C-terminal WH domain"/>
    <property type="match status" value="1"/>
</dbReference>
<dbReference type="FunFam" id="1.10.10.1420:FF:000003">
    <property type="entry name" value="CDT1-like protein a chloroplastic"/>
    <property type="match status" value="1"/>
</dbReference>
<gene>
    <name evidence="5" type="ORF">SLEP1_g23640</name>
</gene>
<dbReference type="SMART" id="SM01075">
    <property type="entry name" value="CDT1"/>
    <property type="match status" value="1"/>
</dbReference>
<dbReference type="InterPro" id="IPR038090">
    <property type="entry name" value="Cdt1_C_WH_dom_sf"/>
</dbReference>
<dbReference type="PANTHER" id="PTHR28637">
    <property type="entry name" value="DNA REPLICATION FACTOR CDT1"/>
    <property type="match status" value="1"/>
</dbReference>
<comment type="similarity">
    <text evidence="1">Belongs to the Cdt1 family.</text>
</comment>
<evidence type="ECO:0000259" key="4">
    <source>
        <dbReference type="SMART" id="SM01075"/>
    </source>
</evidence>
<dbReference type="PANTHER" id="PTHR28637:SF1">
    <property type="entry name" value="DNA REPLICATION FACTOR CDT1"/>
    <property type="match status" value="1"/>
</dbReference>
<dbReference type="InterPro" id="IPR014939">
    <property type="entry name" value="CDT1_Gemini-bd-like"/>
</dbReference>
<feature type="domain" description="CDT1 Geminin-binding" evidence="4">
    <location>
        <begin position="132"/>
        <end position="264"/>
    </location>
</feature>
<dbReference type="GO" id="GO:0005634">
    <property type="term" value="C:nucleus"/>
    <property type="evidence" value="ECO:0007669"/>
    <property type="project" value="TreeGrafter"/>
</dbReference>
<dbReference type="GO" id="GO:0000076">
    <property type="term" value="P:DNA replication checkpoint signaling"/>
    <property type="evidence" value="ECO:0007669"/>
    <property type="project" value="TreeGrafter"/>
</dbReference>
<name>A0AAV5JG29_9ROSI</name>
<accession>A0AAV5JG29</accession>
<dbReference type="GO" id="GO:0030174">
    <property type="term" value="P:regulation of DNA-templated DNA replication initiation"/>
    <property type="evidence" value="ECO:0007669"/>
    <property type="project" value="InterPro"/>
</dbReference>
<dbReference type="InterPro" id="IPR036390">
    <property type="entry name" value="WH_DNA-bd_sf"/>
</dbReference>
<sequence length="650" mass="71665">MASSETSDSLRSTPSKCEKLLKSPSKSFSSPSTDSDSLQSTPRKSKTPLNPASKLHSPPPLSKTPDKQPPAFSNRARNRGVALSTKDIRKIAQIRPTRKQTSPSPSESLAPIISDCAPTPPPKKSGNASIKLPQSHEMLCEFFNSLDSAIRLSRMKGLMSNFATISPQVQRLTDRRFSCGHLAQLKHILPEAIEIKRVQMFDERTSCMKPDLHITINPDAIEFEAKSKSESKNPNLRKIFRTRIEDFYKAHPQGEEIPKEDLPEPFSHSKQTLDLNVNKASSSSTSVLATFTLTDRQQTFSTEGDADEDEIEPHPSNHLAIQTTKTSSLSLAIKKSTDADNGQPSVAASHISQSFRKHFSQKVRGKEGCFSLQPSSPRDAEPCCEKISSNKETSSASEPSTIKLSSKATNSENPTHLTLNHPLSTPVKGIELIKGEDGSPSEVGTIQSTPAKPASTPAGPNTATPGLQPPKRCYMSPDDVSTALPNKLVRRPPPSRSLKFDTPVKNKVDKVHELVDDSIDDDVHSILPVSLLQSIREKERKAMEERDPAISQAKRRRQMIASLPKLFNMIHYLFQSIQRSVITKEELVNKITTGHSAIVDKIEVEEQLELLLELVPEWISEKLASSGDLLVCINKMSSPESIRLKLQEAN</sequence>
<keyword evidence="6" id="KW-1185">Reference proteome</keyword>